<reference evidence="4 5" key="1">
    <citation type="submission" date="2019-04" db="EMBL/GenBank/DDBJ databases">
        <title>Geobacter oryzae sp. nov., ferric-reducing bacteria isolated from paddy soil.</title>
        <authorList>
            <person name="Xu Z."/>
            <person name="Masuda Y."/>
            <person name="Itoh H."/>
            <person name="Senoo K."/>
        </authorList>
    </citation>
    <scope>NUCLEOTIDE SEQUENCE [LARGE SCALE GENOMIC DNA]</scope>
    <source>
        <strain evidence="4 5">Red111</strain>
    </source>
</reference>
<keyword evidence="5" id="KW-1185">Reference proteome</keyword>
<dbReference type="SMART" id="SM01204">
    <property type="entry name" value="FIST_C"/>
    <property type="match status" value="1"/>
</dbReference>
<gene>
    <name evidence="4" type="ORF">E4633_01260</name>
</gene>
<keyword evidence="4" id="KW-0808">Transferase</keyword>
<evidence type="ECO:0000259" key="2">
    <source>
        <dbReference type="SMART" id="SM00897"/>
    </source>
</evidence>
<dbReference type="SMART" id="SM00897">
    <property type="entry name" value="FIST"/>
    <property type="match status" value="1"/>
</dbReference>
<dbReference type="InterPro" id="IPR019494">
    <property type="entry name" value="FIST_C"/>
</dbReference>
<dbReference type="PANTHER" id="PTHR40252:SF2">
    <property type="entry name" value="BLR0328 PROTEIN"/>
    <property type="match status" value="1"/>
</dbReference>
<dbReference type="AlphaFoldDB" id="A0A4S1CLL5"/>
<accession>A0A4S1CLL5</accession>
<dbReference type="GO" id="GO:0016301">
    <property type="term" value="F:kinase activity"/>
    <property type="evidence" value="ECO:0007669"/>
    <property type="project" value="UniProtKB-KW"/>
</dbReference>
<evidence type="ECO:0000313" key="4">
    <source>
        <dbReference type="EMBL" id="TGU74126.1"/>
    </source>
</evidence>
<feature type="domain" description="FIST" evidence="2">
    <location>
        <begin position="34"/>
        <end position="231"/>
    </location>
</feature>
<proteinExistence type="predicted"/>
<feature type="domain" description="FIST C-domain" evidence="3">
    <location>
        <begin position="232"/>
        <end position="378"/>
    </location>
</feature>
<name>A0A4S1CLL5_9BACT</name>
<evidence type="ECO:0000256" key="1">
    <source>
        <dbReference type="SAM" id="MobiDB-lite"/>
    </source>
</evidence>
<protein>
    <submittedName>
        <fullName evidence="4">Histidine kinase</fullName>
    </submittedName>
</protein>
<dbReference type="InterPro" id="IPR013702">
    <property type="entry name" value="FIST_domain_N"/>
</dbReference>
<evidence type="ECO:0000313" key="5">
    <source>
        <dbReference type="Proteomes" id="UP000306416"/>
    </source>
</evidence>
<keyword evidence="4" id="KW-0418">Kinase</keyword>
<evidence type="ECO:0000259" key="3">
    <source>
        <dbReference type="SMART" id="SM01204"/>
    </source>
</evidence>
<organism evidence="4 5">
    <name type="scientific">Geomonas terrae</name>
    <dbReference type="NCBI Taxonomy" id="2562681"/>
    <lineage>
        <taxon>Bacteria</taxon>
        <taxon>Pseudomonadati</taxon>
        <taxon>Thermodesulfobacteriota</taxon>
        <taxon>Desulfuromonadia</taxon>
        <taxon>Geobacterales</taxon>
        <taxon>Geobacteraceae</taxon>
        <taxon>Geomonas</taxon>
    </lineage>
</organism>
<feature type="compositionally biased region" description="Polar residues" evidence="1">
    <location>
        <begin position="8"/>
        <end position="17"/>
    </location>
</feature>
<dbReference type="PANTHER" id="PTHR40252">
    <property type="entry name" value="BLR0328 PROTEIN"/>
    <property type="match status" value="1"/>
</dbReference>
<dbReference type="RefSeq" id="WP_135868464.1">
    <property type="nucleotide sequence ID" value="NZ_SRSC01000001.1"/>
</dbReference>
<dbReference type="Proteomes" id="UP000306416">
    <property type="component" value="Unassembled WGS sequence"/>
</dbReference>
<feature type="region of interest" description="Disordered" evidence="1">
    <location>
        <begin position="1"/>
        <end position="22"/>
    </location>
</feature>
<dbReference type="Pfam" id="PF10442">
    <property type="entry name" value="FIST_C"/>
    <property type="match status" value="1"/>
</dbReference>
<comment type="caution">
    <text evidence="4">The sequence shown here is derived from an EMBL/GenBank/DDBJ whole genome shotgun (WGS) entry which is preliminary data.</text>
</comment>
<dbReference type="Pfam" id="PF08495">
    <property type="entry name" value="FIST"/>
    <property type="match status" value="1"/>
</dbReference>
<dbReference type="EMBL" id="SRSC01000001">
    <property type="protein sequence ID" value="TGU74126.1"/>
    <property type="molecule type" value="Genomic_DNA"/>
</dbReference>
<sequence>MGTCTGVGFSSNRNPSAAGQEAARKALEQAKVTTPDFVLVFATVGYDQHQLIASIREATGGALLCGCSGEGIITHGTCIESNFGVCVMTIASDEIRFHSAHIKEIEGRAEAAGEELAVTLKPLTAPDTRACLLFADGLVFNFDPFLSSFERTMGRQEPLPVFGGLAADNWALHATYQYHNDEVFTGGMVAVLMSGSASIAWGVNHGCVPVGSKRTITRCAGNVIQEIDGRPALEALQEYLDPDWMTQWNKSSLNLCLGFKTPEHMRQGYEEYVIRYMPGKNDGAGEVIIQSEVTPGTELWIMRRDKELITAGLGAISRELRMQPESVPKFVLHFECVGRGKMVFRESEKSALLSSLQREFPDDVPWIGFYTYGEIGPIAHHNCFHNFTAVVAAVY</sequence>